<evidence type="ECO:0000256" key="1">
    <source>
        <dbReference type="ARBA" id="ARBA00001166"/>
    </source>
</evidence>
<evidence type="ECO:0000256" key="3">
    <source>
        <dbReference type="ARBA" id="ARBA00023235"/>
    </source>
</evidence>
<evidence type="ECO:0000256" key="2">
    <source>
        <dbReference type="ARBA" id="ARBA00010876"/>
    </source>
</evidence>
<dbReference type="PANTHER" id="PTHR21600">
    <property type="entry name" value="MITOCHONDRIAL RNA PSEUDOURIDINE SYNTHASE"/>
    <property type="match status" value="1"/>
</dbReference>
<name>A0A151X6I7_9HYME</name>
<organism evidence="4 5">
    <name type="scientific">Mycetomoellerius zeteki</name>
    <dbReference type="NCBI Taxonomy" id="64791"/>
    <lineage>
        <taxon>Eukaryota</taxon>
        <taxon>Metazoa</taxon>
        <taxon>Ecdysozoa</taxon>
        <taxon>Arthropoda</taxon>
        <taxon>Hexapoda</taxon>
        <taxon>Insecta</taxon>
        <taxon>Pterygota</taxon>
        <taxon>Neoptera</taxon>
        <taxon>Endopterygota</taxon>
        <taxon>Hymenoptera</taxon>
        <taxon>Apocrita</taxon>
        <taxon>Aculeata</taxon>
        <taxon>Formicoidea</taxon>
        <taxon>Formicidae</taxon>
        <taxon>Myrmicinae</taxon>
        <taxon>Mycetomoellerius</taxon>
    </lineage>
</organism>
<evidence type="ECO:0000313" key="4">
    <source>
        <dbReference type="EMBL" id="KYQ55944.1"/>
    </source>
</evidence>
<keyword evidence="5" id="KW-1185">Reference proteome</keyword>
<dbReference type="STRING" id="64791.A0A151X6I7"/>
<sequence>MKSAMTVFRSVRLSEFAVAFRTCYRKYCTTENYPTTTTENYPTTTTENYPTTTTEKVIHPYYRIHPWKSENEFAKDLLKNVIYNSGTTFILVIMSCNSYFLSYFDISGGIIAINKPYGISLYSKPDTKPHLFSYHKIVGAVDYSINDTLSYLAKELDVPTLIPCLGAEKYVSGVYIFGINEKVCHQLELSRRRTQGKYKKYWAITTRVPNEIKGKYRLAMILKMSALRDKKPIIVTQWSNNNVKNDKVKIMNVDYKVISNSTHNLSSLIEIVSSARKWHCIRLFASTMLYSPILGDNIHGSRVQEIMGTWLKIDPFADSTQNLPKINRQLLELLDMKLSQQEIIPAHIHLKSVHLIIGKEKKDLVIEAPLMDPFDWTCKQLKFKIPDEIRNSINEDNEELIYMNAHDGN</sequence>
<accession>A0A151X6I7</accession>
<dbReference type="GO" id="GO:0009982">
    <property type="term" value="F:pseudouridine synthase activity"/>
    <property type="evidence" value="ECO:0007669"/>
    <property type="project" value="InterPro"/>
</dbReference>
<reference evidence="4 5" key="1">
    <citation type="submission" date="2015-09" db="EMBL/GenBank/DDBJ databases">
        <title>Trachymyrmex zeteki WGS genome.</title>
        <authorList>
            <person name="Nygaard S."/>
            <person name="Hu H."/>
            <person name="Boomsma J."/>
            <person name="Zhang G."/>
        </authorList>
    </citation>
    <scope>NUCLEOTIDE SEQUENCE [LARGE SCALE GENOMIC DNA]</scope>
    <source>
        <strain evidence="4">Tzet28-1</strain>
        <tissue evidence="4">Whole body</tissue>
    </source>
</reference>
<gene>
    <name evidence="4" type="ORF">ALC60_05227</name>
</gene>
<proteinExistence type="inferred from homology"/>
<dbReference type="SUPFAM" id="SSF55120">
    <property type="entry name" value="Pseudouridine synthase"/>
    <property type="match status" value="1"/>
</dbReference>
<dbReference type="Gene3D" id="3.30.2350.10">
    <property type="entry name" value="Pseudouridine synthase"/>
    <property type="match status" value="1"/>
</dbReference>
<keyword evidence="3" id="KW-0413">Isomerase</keyword>
<dbReference type="PANTHER" id="PTHR21600:SF83">
    <property type="entry name" value="PSEUDOURIDYLATE SYNTHASE RPUSD4, MITOCHONDRIAL"/>
    <property type="match status" value="1"/>
</dbReference>
<dbReference type="EMBL" id="KQ982482">
    <property type="protein sequence ID" value="KYQ55944.1"/>
    <property type="molecule type" value="Genomic_DNA"/>
</dbReference>
<dbReference type="InterPro" id="IPR020103">
    <property type="entry name" value="PsdUridine_synth_cat_dom_sf"/>
</dbReference>
<dbReference type="Proteomes" id="UP000075809">
    <property type="component" value="Unassembled WGS sequence"/>
</dbReference>
<dbReference type="GO" id="GO:0001522">
    <property type="term" value="P:pseudouridine synthesis"/>
    <property type="evidence" value="ECO:0007669"/>
    <property type="project" value="InterPro"/>
</dbReference>
<dbReference type="InterPro" id="IPR050188">
    <property type="entry name" value="RluA_PseudoU_synthase"/>
</dbReference>
<comment type="catalytic activity">
    <reaction evidence="1">
        <text>a uridine in mRNA = a pseudouridine in mRNA</text>
        <dbReference type="Rhea" id="RHEA:56644"/>
        <dbReference type="Rhea" id="RHEA-COMP:14658"/>
        <dbReference type="Rhea" id="RHEA-COMP:14659"/>
        <dbReference type="ChEBI" id="CHEBI:65314"/>
        <dbReference type="ChEBI" id="CHEBI:65315"/>
    </reaction>
</comment>
<evidence type="ECO:0000313" key="5">
    <source>
        <dbReference type="Proteomes" id="UP000075809"/>
    </source>
</evidence>
<protein>
    <submittedName>
        <fullName evidence="4">RNA pseudouridylate synthase domain-containing protein 4</fullName>
    </submittedName>
</protein>
<dbReference type="AlphaFoldDB" id="A0A151X6I7"/>
<dbReference type="GO" id="GO:0003723">
    <property type="term" value="F:RNA binding"/>
    <property type="evidence" value="ECO:0007669"/>
    <property type="project" value="InterPro"/>
</dbReference>
<comment type="similarity">
    <text evidence="2">Belongs to the pseudouridine synthase RluA family.</text>
</comment>